<dbReference type="STRING" id="1548.CSCA_5146"/>
<protein>
    <submittedName>
        <fullName evidence="5">ABC transporter related protein</fullName>
    </submittedName>
</protein>
<dbReference type="InterPro" id="IPR027417">
    <property type="entry name" value="P-loop_NTPase"/>
</dbReference>
<proteinExistence type="predicted"/>
<evidence type="ECO:0000313" key="6">
    <source>
        <dbReference type="Proteomes" id="UP000033115"/>
    </source>
</evidence>
<dbReference type="InterPro" id="IPR003439">
    <property type="entry name" value="ABC_transporter-like_ATP-bd"/>
</dbReference>
<reference evidence="5 6" key="1">
    <citation type="journal article" date="2015" name="J. Biotechnol.">
        <title>Complete genome sequence of a malodorant-producing acetogen, Clostridium scatologenes ATCC 25775(T).</title>
        <authorList>
            <person name="Zhu Z."/>
            <person name="Guo T."/>
            <person name="Zheng H."/>
            <person name="Song T."/>
            <person name="Ouyang P."/>
            <person name="Xie J."/>
        </authorList>
    </citation>
    <scope>NUCLEOTIDE SEQUENCE [LARGE SCALE GENOMIC DNA]</scope>
    <source>
        <strain evidence="5 6">ATCC 25775</strain>
    </source>
</reference>
<feature type="domain" description="ABC transporter" evidence="4">
    <location>
        <begin position="4"/>
        <end position="238"/>
    </location>
</feature>
<dbReference type="EMBL" id="CP009933">
    <property type="protein sequence ID" value="AKA72271.1"/>
    <property type="molecule type" value="Genomic_DNA"/>
</dbReference>
<evidence type="ECO:0000259" key="4">
    <source>
        <dbReference type="PROSITE" id="PS50893"/>
    </source>
</evidence>
<name>A0A0E3GSL3_CLOSL</name>
<dbReference type="SUPFAM" id="SSF52540">
    <property type="entry name" value="P-loop containing nucleoside triphosphate hydrolases"/>
    <property type="match status" value="1"/>
</dbReference>
<evidence type="ECO:0000256" key="2">
    <source>
        <dbReference type="ARBA" id="ARBA00022741"/>
    </source>
</evidence>
<keyword evidence="1" id="KW-0813">Transport</keyword>
<dbReference type="KEGG" id="csq:CSCA_5146"/>
<dbReference type="PANTHER" id="PTHR42788:SF13">
    <property type="entry name" value="ALIPHATIC SULFONATES IMPORT ATP-BINDING PROTEIN SSUB"/>
    <property type="match status" value="1"/>
</dbReference>
<dbReference type="PROSITE" id="PS50893">
    <property type="entry name" value="ABC_TRANSPORTER_2"/>
    <property type="match status" value="1"/>
</dbReference>
<evidence type="ECO:0000256" key="3">
    <source>
        <dbReference type="ARBA" id="ARBA00022840"/>
    </source>
</evidence>
<dbReference type="HOGENOM" id="CLU_000604_1_22_9"/>
<dbReference type="InterPro" id="IPR050166">
    <property type="entry name" value="ABC_transporter_ATP-bind"/>
</dbReference>
<sequence>MAGLKIKKLCKSFDIKDTKFNALNDINLSIEDGSFVTIVGKSGCGKTTLLRIICGLEKQTEGDVSFTYRNENVKEKDSKKRVGIVFQEPRLMPWLTVEQNMAFPLIKNKNRQEVFDIVHKYLNMLGLEKFKEAYPSQISGGMAQRVSLGRTLCYDPEIILMDEPLGALDAFNRSKLQREFINIFLENKKTIVFVTHDVDEAIYLGQKIVVMDKGHIVKEETIDIDYYRDSSSNKFLDIKNSLLKEISS</sequence>
<dbReference type="PROSITE" id="PS00211">
    <property type="entry name" value="ABC_TRANSPORTER_1"/>
    <property type="match status" value="1"/>
</dbReference>
<keyword evidence="2" id="KW-0547">Nucleotide-binding</keyword>
<dbReference type="SMART" id="SM00382">
    <property type="entry name" value="AAA"/>
    <property type="match status" value="1"/>
</dbReference>
<dbReference type="GO" id="GO:0016887">
    <property type="term" value="F:ATP hydrolysis activity"/>
    <property type="evidence" value="ECO:0007669"/>
    <property type="project" value="InterPro"/>
</dbReference>
<organism evidence="5 6">
    <name type="scientific">Clostridium scatologenes</name>
    <dbReference type="NCBI Taxonomy" id="1548"/>
    <lineage>
        <taxon>Bacteria</taxon>
        <taxon>Bacillati</taxon>
        <taxon>Bacillota</taxon>
        <taxon>Clostridia</taxon>
        <taxon>Eubacteriales</taxon>
        <taxon>Clostridiaceae</taxon>
        <taxon>Clostridium</taxon>
    </lineage>
</organism>
<dbReference type="Gene3D" id="3.40.50.300">
    <property type="entry name" value="P-loop containing nucleotide triphosphate hydrolases"/>
    <property type="match status" value="1"/>
</dbReference>
<dbReference type="InterPro" id="IPR017871">
    <property type="entry name" value="ABC_transporter-like_CS"/>
</dbReference>
<gene>
    <name evidence="5" type="ORF">CSCA_5146</name>
</gene>
<dbReference type="InterPro" id="IPR003593">
    <property type="entry name" value="AAA+_ATPase"/>
</dbReference>
<dbReference type="AlphaFoldDB" id="A0A0E3GSL3"/>
<dbReference type="CDD" id="cd03293">
    <property type="entry name" value="ABC_NrtD_SsuB_transporters"/>
    <property type="match status" value="1"/>
</dbReference>
<dbReference type="GO" id="GO:0005524">
    <property type="term" value="F:ATP binding"/>
    <property type="evidence" value="ECO:0007669"/>
    <property type="project" value="UniProtKB-KW"/>
</dbReference>
<dbReference type="Proteomes" id="UP000033115">
    <property type="component" value="Chromosome"/>
</dbReference>
<dbReference type="Pfam" id="PF00005">
    <property type="entry name" value="ABC_tran"/>
    <property type="match status" value="1"/>
</dbReference>
<accession>A0A0E3GSL3</accession>
<dbReference type="PANTHER" id="PTHR42788">
    <property type="entry name" value="TAURINE IMPORT ATP-BINDING PROTEIN-RELATED"/>
    <property type="match status" value="1"/>
</dbReference>
<dbReference type="RefSeq" id="WP_026366462.1">
    <property type="nucleotide sequence ID" value="NZ_CP009933.1"/>
</dbReference>
<evidence type="ECO:0000256" key="1">
    <source>
        <dbReference type="ARBA" id="ARBA00022448"/>
    </source>
</evidence>
<keyword evidence="3" id="KW-0067">ATP-binding</keyword>
<evidence type="ECO:0000313" key="5">
    <source>
        <dbReference type="EMBL" id="AKA72271.1"/>
    </source>
</evidence>
<keyword evidence="6" id="KW-1185">Reference proteome</keyword>